<dbReference type="InterPro" id="IPR029039">
    <property type="entry name" value="Flavoprotein-like_sf"/>
</dbReference>
<dbReference type="InterPro" id="IPR001094">
    <property type="entry name" value="Flavdoxin-like"/>
</dbReference>
<dbReference type="PANTHER" id="PTHR19384">
    <property type="entry name" value="NITRIC OXIDE SYNTHASE-RELATED"/>
    <property type="match status" value="1"/>
</dbReference>
<protein>
    <recommendedName>
        <fullName evidence="2">Flavodoxin-like domain-containing protein</fullName>
    </recommendedName>
</protein>
<name>A0ABQ6M7F8_9STRA</name>
<dbReference type="SUPFAM" id="SSF52218">
    <property type="entry name" value="Flavoproteins"/>
    <property type="match status" value="1"/>
</dbReference>
<evidence type="ECO:0000259" key="2">
    <source>
        <dbReference type="PROSITE" id="PS50902"/>
    </source>
</evidence>
<dbReference type="Pfam" id="PF00258">
    <property type="entry name" value="Flavodoxin_1"/>
    <property type="match status" value="1"/>
</dbReference>
<keyword evidence="4" id="KW-1185">Reference proteome</keyword>
<dbReference type="PROSITE" id="PS50902">
    <property type="entry name" value="FLAVODOXIN_LIKE"/>
    <property type="match status" value="1"/>
</dbReference>
<evidence type="ECO:0000313" key="4">
    <source>
        <dbReference type="Proteomes" id="UP001165060"/>
    </source>
</evidence>
<reference evidence="3 4" key="1">
    <citation type="journal article" date="2023" name="Commun. Biol.">
        <title>Genome analysis of Parmales, the sister group of diatoms, reveals the evolutionary specialization of diatoms from phago-mixotrophs to photoautotrophs.</title>
        <authorList>
            <person name="Ban H."/>
            <person name="Sato S."/>
            <person name="Yoshikawa S."/>
            <person name="Yamada K."/>
            <person name="Nakamura Y."/>
            <person name="Ichinomiya M."/>
            <person name="Sato N."/>
            <person name="Blanc-Mathieu R."/>
            <person name="Endo H."/>
            <person name="Kuwata A."/>
            <person name="Ogata H."/>
        </authorList>
    </citation>
    <scope>NUCLEOTIDE SEQUENCE [LARGE SCALE GENOMIC DNA]</scope>
</reference>
<dbReference type="PANTHER" id="PTHR19384:SF84">
    <property type="entry name" value="METHIONINE SYNTHASE REDUCTASE"/>
    <property type="match status" value="1"/>
</dbReference>
<evidence type="ECO:0000313" key="3">
    <source>
        <dbReference type="EMBL" id="GMI21059.1"/>
    </source>
</evidence>
<evidence type="ECO:0000256" key="1">
    <source>
        <dbReference type="ARBA" id="ARBA00022630"/>
    </source>
</evidence>
<dbReference type="PRINTS" id="PR00369">
    <property type="entry name" value="FLAVODOXIN"/>
</dbReference>
<organism evidence="3 4">
    <name type="scientific">Tetraparma gracilis</name>
    <dbReference type="NCBI Taxonomy" id="2962635"/>
    <lineage>
        <taxon>Eukaryota</taxon>
        <taxon>Sar</taxon>
        <taxon>Stramenopiles</taxon>
        <taxon>Ochrophyta</taxon>
        <taxon>Bolidophyceae</taxon>
        <taxon>Parmales</taxon>
        <taxon>Triparmaceae</taxon>
        <taxon>Tetraparma</taxon>
    </lineage>
</organism>
<gene>
    <name evidence="3" type="ORF">TeGR_g6740</name>
</gene>
<keyword evidence="1" id="KW-0285">Flavoprotein</keyword>
<accession>A0ABQ6M7F8</accession>
<comment type="caution">
    <text evidence="3">The sequence shown here is derived from an EMBL/GenBank/DDBJ whole genome shotgun (WGS) entry which is preliminary data.</text>
</comment>
<sequence length="164" mass="17307">MPPTVYWGGEVSSSIASSLLAAAQSLATPLDIAVSPMSALKKPDLVALSSSPDPLIFILQTAENAEPPEDAERLLGYFKRRTHPDTLLNGVRFAVLGVGDSNLLLDRQSTSAKDCNQAAQLLDRRLGELGGGRLLERGEADERTGLEEVGPWIEGLLSVLGGGA</sequence>
<dbReference type="Proteomes" id="UP001165060">
    <property type="component" value="Unassembled WGS sequence"/>
</dbReference>
<proteinExistence type="predicted"/>
<dbReference type="InterPro" id="IPR008254">
    <property type="entry name" value="Flavodoxin/NO_synth"/>
</dbReference>
<dbReference type="Gene3D" id="3.40.50.360">
    <property type="match status" value="1"/>
</dbReference>
<dbReference type="EMBL" id="BRYB01000035">
    <property type="protein sequence ID" value="GMI21059.1"/>
    <property type="molecule type" value="Genomic_DNA"/>
</dbReference>
<feature type="domain" description="Flavodoxin-like" evidence="2">
    <location>
        <begin position="8"/>
        <end position="157"/>
    </location>
</feature>